<dbReference type="RefSeq" id="WP_055657518.1">
    <property type="nucleotide sequence ID" value="NZ_CXST01000002.1"/>
</dbReference>
<reference evidence="7" key="1">
    <citation type="submission" date="2015-07" db="EMBL/GenBank/DDBJ databases">
        <authorList>
            <person name="Rodrigo-Torres Lidia"/>
            <person name="Arahal R.David."/>
        </authorList>
    </citation>
    <scope>NUCLEOTIDE SEQUENCE [LARGE SCALE GENOMIC DNA]</scope>
    <source>
        <strain evidence="7">CECT 4801</strain>
    </source>
</reference>
<evidence type="ECO:0000256" key="5">
    <source>
        <dbReference type="ARBA" id="ARBA00023315"/>
    </source>
</evidence>
<dbReference type="GO" id="GO:0016746">
    <property type="term" value="F:acyltransferase activity"/>
    <property type="evidence" value="ECO:0007669"/>
    <property type="project" value="UniProtKB-KW"/>
</dbReference>
<dbReference type="InterPro" id="IPR001451">
    <property type="entry name" value="Hexapep"/>
</dbReference>
<evidence type="ECO:0000256" key="3">
    <source>
        <dbReference type="ARBA" id="ARBA00022737"/>
    </source>
</evidence>
<keyword evidence="3" id="KW-0677">Repeat</keyword>
<gene>
    <name evidence="6" type="primary">vatD_2</name>
    <name evidence="6" type="ORF">LAL4801_03138</name>
</gene>
<keyword evidence="2 6" id="KW-0808">Transferase</keyword>
<evidence type="ECO:0000256" key="1">
    <source>
        <dbReference type="ARBA" id="ARBA00007274"/>
    </source>
</evidence>
<dbReference type="SUPFAM" id="SSF51161">
    <property type="entry name" value="Trimeric LpxA-like enzymes"/>
    <property type="match status" value="1"/>
</dbReference>
<dbReference type="Pfam" id="PF00132">
    <property type="entry name" value="Hexapep"/>
    <property type="match status" value="1"/>
</dbReference>
<evidence type="ECO:0000256" key="2">
    <source>
        <dbReference type="ARBA" id="ARBA00022679"/>
    </source>
</evidence>
<keyword evidence="7" id="KW-1185">Reference proteome</keyword>
<dbReference type="Proteomes" id="UP000048926">
    <property type="component" value="Unassembled WGS sequence"/>
</dbReference>
<dbReference type="CDD" id="cd03349">
    <property type="entry name" value="LbH_XAT"/>
    <property type="match status" value="1"/>
</dbReference>
<dbReference type="InterPro" id="IPR050179">
    <property type="entry name" value="Trans_hexapeptide_repeat"/>
</dbReference>
<name>A0A0M6Y561_9HYPH</name>
<comment type="similarity">
    <text evidence="1">Belongs to the transferase hexapeptide repeat family.</text>
</comment>
<dbReference type="Gene3D" id="2.160.10.10">
    <property type="entry name" value="Hexapeptide repeat proteins"/>
    <property type="match status" value="1"/>
</dbReference>
<dbReference type="STRING" id="187304.B0E33_07580"/>
<accession>A0A0M6Y561</accession>
<organism evidence="6 7">
    <name type="scientific">Roseibium aggregatum</name>
    <dbReference type="NCBI Taxonomy" id="187304"/>
    <lineage>
        <taxon>Bacteria</taxon>
        <taxon>Pseudomonadati</taxon>
        <taxon>Pseudomonadota</taxon>
        <taxon>Alphaproteobacteria</taxon>
        <taxon>Hyphomicrobiales</taxon>
        <taxon>Stappiaceae</taxon>
        <taxon>Roseibium</taxon>
    </lineage>
</organism>
<keyword evidence="4" id="KW-0046">Antibiotic resistance</keyword>
<dbReference type="InterPro" id="IPR011004">
    <property type="entry name" value="Trimer_LpxA-like_sf"/>
</dbReference>
<evidence type="ECO:0000256" key="4">
    <source>
        <dbReference type="ARBA" id="ARBA00023251"/>
    </source>
</evidence>
<evidence type="ECO:0000313" key="6">
    <source>
        <dbReference type="EMBL" id="CTQ44693.1"/>
    </source>
</evidence>
<proteinExistence type="inferred from homology"/>
<dbReference type="FunFam" id="2.160.10.10:FF:000037">
    <property type="entry name" value="Streptogramin A acetyltransferase"/>
    <property type="match status" value="1"/>
</dbReference>
<dbReference type="PANTHER" id="PTHR43300">
    <property type="entry name" value="ACETYLTRANSFERASE"/>
    <property type="match status" value="1"/>
</dbReference>
<evidence type="ECO:0000313" key="7">
    <source>
        <dbReference type="Proteomes" id="UP000048926"/>
    </source>
</evidence>
<protein>
    <submittedName>
        <fullName evidence="6">Streptogramin A acetyltransferase</fullName>
        <ecNumber evidence="6">2.3.1.-</ecNumber>
    </submittedName>
</protein>
<dbReference type="GO" id="GO:0046677">
    <property type="term" value="P:response to antibiotic"/>
    <property type="evidence" value="ECO:0007669"/>
    <property type="project" value="UniProtKB-KW"/>
</dbReference>
<dbReference type="AlphaFoldDB" id="A0A0M6Y561"/>
<dbReference type="EC" id="2.3.1.-" evidence="6"/>
<dbReference type="OrthoDB" id="9815592at2"/>
<dbReference type="EMBL" id="CXST01000002">
    <property type="protein sequence ID" value="CTQ44693.1"/>
    <property type="molecule type" value="Genomic_DNA"/>
</dbReference>
<keyword evidence="5 6" id="KW-0012">Acyltransferase</keyword>
<dbReference type="PANTHER" id="PTHR43300:SF11">
    <property type="entry name" value="ACETYLTRANSFERASE RV3034C-RELATED"/>
    <property type="match status" value="1"/>
</dbReference>
<sequence length="226" mass="24784">MHGPSPDTLYPFNGEPHTVYLKNVITRPTIEVGDFTYYNDENHAAEFESRNVRYHFDFVGDRLKIGKFCALAQGTTFIMSGANHAMTGFSTYPFNIFQNGWEQGFDPATIFDHLKGDTIVGHDVWFGTNATVMPGVTICSGAIIGAHAVVASDVPPYAVVVGNPARVVKLRFDEATIERLLEIAWWDWPAETISRNLDAIRGADIEALEAVATGLGGECDAKRNSA</sequence>